<comment type="caution">
    <text evidence="1">The sequence shown here is derived from an EMBL/GenBank/DDBJ whole genome shotgun (WGS) entry which is preliminary data.</text>
</comment>
<sequence>MRCGFGFCYDSNLNISFDCEPNTPKVSPRTENAAYNSTTQETKAVGVYDPVKNEIVFYFDKNSVGPPNHQPSDFTTLDVGVGFYLTSKIKLVEWILS</sequence>
<gene>
    <name evidence="1" type="ORF">ESY86_11375</name>
</gene>
<accession>A0A5C6ZI28</accession>
<dbReference type="Proteomes" id="UP000321578">
    <property type="component" value="Unassembled WGS sequence"/>
</dbReference>
<name>A0A5C6ZI28_9FLAO</name>
<proteinExistence type="predicted"/>
<organism evidence="1 2">
    <name type="scientific">Subsaximicrobium wynnwilliamsii</name>
    <dbReference type="NCBI Taxonomy" id="291179"/>
    <lineage>
        <taxon>Bacteria</taxon>
        <taxon>Pseudomonadati</taxon>
        <taxon>Bacteroidota</taxon>
        <taxon>Flavobacteriia</taxon>
        <taxon>Flavobacteriales</taxon>
        <taxon>Flavobacteriaceae</taxon>
        <taxon>Subsaximicrobium</taxon>
    </lineage>
</organism>
<protein>
    <submittedName>
        <fullName evidence="1">Uncharacterized protein</fullName>
    </submittedName>
</protein>
<reference evidence="1 2" key="1">
    <citation type="submission" date="2019-08" db="EMBL/GenBank/DDBJ databases">
        <title>Genomes of Subsaximicrobium wynnwilliamsii strains.</title>
        <authorList>
            <person name="Bowman J.P."/>
        </authorList>
    </citation>
    <scope>NUCLEOTIDE SEQUENCE [LARGE SCALE GENOMIC DNA]</scope>
    <source>
        <strain evidence="1 2">2-80-2</strain>
    </source>
</reference>
<dbReference type="EMBL" id="VORO01000011">
    <property type="protein sequence ID" value="TXD88831.1"/>
    <property type="molecule type" value="Genomic_DNA"/>
</dbReference>
<evidence type="ECO:0000313" key="2">
    <source>
        <dbReference type="Proteomes" id="UP000321578"/>
    </source>
</evidence>
<dbReference type="RefSeq" id="WP_147086711.1">
    <property type="nucleotide sequence ID" value="NZ_VORM01000010.1"/>
</dbReference>
<keyword evidence="2" id="KW-1185">Reference proteome</keyword>
<dbReference type="AlphaFoldDB" id="A0A5C6ZI28"/>
<evidence type="ECO:0000313" key="1">
    <source>
        <dbReference type="EMBL" id="TXD88831.1"/>
    </source>
</evidence>